<evidence type="ECO:0000313" key="2">
    <source>
        <dbReference type="EMBL" id="CAH4029298.1"/>
    </source>
</evidence>
<organism evidence="2 3">
    <name type="scientific">Pieris brassicae</name>
    <name type="common">White butterfly</name>
    <name type="synonym">Large white butterfly</name>
    <dbReference type="NCBI Taxonomy" id="7116"/>
    <lineage>
        <taxon>Eukaryota</taxon>
        <taxon>Metazoa</taxon>
        <taxon>Ecdysozoa</taxon>
        <taxon>Arthropoda</taxon>
        <taxon>Hexapoda</taxon>
        <taxon>Insecta</taxon>
        <taxon>Pterygota</taxon>
        <taxon>Neoptera</taxon>
        <taxon>Endopterygota</taxon>
        <taxon>Lepidoptera</taxon>
        <taxon>Glossata</taxon>
        <taxon>Ditrysia</taxon>
        <taxon>Papilionoidea</taxon>
        <taxon>Pieridae</taxon>
        <taxon>Pierinae</taxon>
        <taxon>Pieris</taxon>
    </lineage>
</organism>
<dbReference type="InterPro" id="IPR057191">
    <property type="entry name" value="DUF7869"/>
</dbReference>
<dbReference type="EMBL" id="CALOZG010000008">
    <property type="protein sequence ID" value="CAH4029298.1"/>
    <property type="molecule type" value="Genomic_DNA"/>
</dbReference>
<proteinExistence type="predicted"/>
<reference evidence="2" key="1">
    <citation type="submission" date="2022-05" db="EMBL/GenBank/DDBJ databases">
        <authorList>
            <person name="Okamura Y."/>
        </authorList>
    </citation>
    <scope>NUCLEOTIDE SEQUENCE</scope>
</reference>
<feature type="domain" description="DUF7869" evidence="1">
    <location>
        <begin position="34"/>
        <end position="146"/>
    </location>
</feature>
<comment type="caution">
    <text evidence="2">The sequence shown here is derived from an EMBL/GenBank/DDBJ whole genome shotgun (WGS) entry which is preliminary data.</text>
</comment>
<dbReference type="Pfam" id="PF25273">
    <property type="entry name" value="DUF7869"/>
    <property type="match status" value="1"/>
</dbReference>
<dbReference type="AlphaFoldDB" id="A0A9P0TD88"/>
<name>A0A9P0TD88_PIEBR</name>
<dbReference type="PANTHER" id="PTHR34415:SF1">
    <property type="entry name" value="INTEGRASE CATALYTIC DOMAIN-CONTAINING PROTEIN"/>
    <property type="match status" value="1"/>
</dbReference>
<dbReference type="Proteomes" id="UP001152562">
    <property type="component" value="Unassembled WGS sequence"/>
</dbReference>
<sequence>MCSLTVGPKICTPRLQIASALYHRLKNSDLSSIETVRLVADGCAGQNKNTIMLGMLSKWLTEAPQNVKKVELVFPVVGHAYIPPDRVFAQIEKQVRKQGSGPEKYIEIISKFSTVTALGTDFEVFDWKTASQEVFKPVGSWHFRFKLCKRSKRPRNVKIEGHLYYKTDAGVLKNVCQRNKTTSMINPRKINISNKITDSKKKDLLTLLRSHWGNDWQQNGHSL</sequence>
<evidence type="ECO:0000259" key="1">
    <source>
        <dbReference type="Pfam" id="PF25273"/>
    </source>
</evidence>
<protein>
    <recommendedName>
        <fullName evidence="1">DUF7869 domain-containing protein</fullName>
    </recommendedName>
</protein>
<accession>A0A9P0TD88</accession>
<evidence type="ECO:0000313" key="3">
    <source>
        <dbReference type="Proteomes" id="UP001152562"/>
    </source>
</evidence>
<dbReference type="PANTHER" id="PTHR34415">
    <property type="entry name" value="INTEGRASE CATALYTIC DOMAIN-CONTAINING PROTEIN"/>
    <property type="match status" value="1"/>
</dbReference>
<keyword evidence="3" id="KW-1185">Reference proteome</keyword>
<gene>
    <name evidence="2" type="ORF">PIBRA_LOCUS6059</name>
</gene>